<dbReference type="PROSITE" id="PS51352">
    <property type="entry name" value="THIOREDOXIN_2"/>
    <property type="match status" value="1"/>
</dbReference>
<evidence type="ECO:0000313" key="2">
    <source>
        <dbReference type="EMBL" id="OCK44171.1"/>
    </source>
</evidence>
<dbReference type="PANTHER" id="PTHR42852:SF17">
    <property type="entry name" value="THIOREDOXIN-LIKE PROTEIN HI_1115"/>
    <property type="match status" value="1"/>
</dbReference>
<dbReference type="AlphaFoldDB" id="A0A1B9Y390"/>
<dbReference type="SUPFAM" id="SSF52833">
    <property type="entry name" value="Thioredoxin-like"/>
    <property type="match status" value="1"/>
</dbReference>
<dbReference type="InterPro" id="IPR050553">
    <property type="entry name" value="Thioredoxin_ResA/DsbE_sf"/>
</dbReference>
<dbReference type="RefSeq" id="WP_068703286.1">
    <property type="nucleotide sequence ID" value="NZ_JAUOSW010000005.1"/>
</dbReference>
<dbReference type="PANTHER" id="PTHR42852">
    <property type="entry name" value="THIOL:DISULFIDE INTERCHANGE PROTEIN DSBE"/>
    <property type="match status" value="1"/>
</dbReference>
<feature type="domain" description="Thioredoxin" evidence="1">
    <location>
        <begin position="15"/>
        <end position="162"/>
    </location>
</feature>
<dbReference type="Gene3D" id="3.40.30.10">
    <property type="entry name" value="Glutaredoxin"/>
    <property type="match status" value="1"/>
</dbReference>
<dbReference type="InterPro" id="IPR013766">
    <property type="entry name" value="Thioredoxin_domain"/>
</dbReference>
<accession>A0A1B9Y390</accession>
<dbReference type="PROSITE" id="PS51257">
    <property type="entry name" value="PROKAR_LIPOPROTEIN"/>
    <property type="match status" value="1"/>
</dbReference>
<dbReference type="STRING" id="447689.BA195_05660"/>
<sequence>MKKIIYIFAFILLVSCNGEKPSAFPEEVLNEKLLTLNEESITFKEVLAKHKGKKIMFELCASWCVECISGIPKIKKLKAKYPDVVFVFLSIDKTIPQWKKGIERFFNIEGEHYFMPAALKGGYAKGFDIKDIPSYMVVNELGITALANVAESDDPRIEAALK</sequence>
<dbReference type="InterPro" id="IPR012336">
    <property type="entry name" value="Thioredoxin-like_fold"/>
</dbReference>
<protein>
    <recommendedName>
        <fullName evidence="1">Thioredoxin domain-containing protein</fullName>
    </recommendedName>
</protein>
<dbReference type="Proteomes" id="UP000093186">
    <property type="component" value="Unassembled WGS sequence"/>
</dbReference>
<dbReference type="InterPro" id="IPR036249">
    <property type="entry name" value="Thioredoxin-like_sf"/>
</dbReference>
<evidence type="ECO:0000313" key="3">
    <source>
        <dbReference type="Proteomes" id="UP000093186"/>
    </source>
</evidence>
<comment type="caution">
    <text evidence="2">The sequence shown here is derived from an EMBL/GenBank/DDBJ whole genome shotgun (WGS) entry which is preliminary data.</text>
</comment>
<proteinExistence type="predicted"/>
<reference evidence="2 3" key="1">
    <citation type="submission" date="2016-06" db="EMBL/GenBank/DDBJ databases">
        <title>Draft Genome Sequence of Tenacibaculum soleae UCD-KL19.</title>
        <authorList>
            <person name="Eisen J.A."/>
            <person name="Coil D.A."/>
            <person name="Lujan K.M."/>
        </authorList>
    </citation>
    <scope>NUCLEOTIDE SEQUENCE [LARGE SCALE GENOMIC DNA]</scope>
    <source>
        <strain evidence="2 3">UCD-KL19</strain>
    </source>
</reference>
<keyword evidence="3" id="KW-1185">Reference proteome</keyword>
<dbReference type="EMBL" id="MAKX01000001">
    <property type="protein sequence ID" value="OCK44171.1"/>
    <property type="molecule type" value="Genomic_DNA"/>
</dbReference>
<name>A0A1B9Y390_9FLAO</name>
<organism evidence="2 3">
    <name type="scientific">Tenacibaculum soleae</name>
    <dbReference type="NCBI Taxonomy" id="447689"/>
    <lineage>
        <taxon>Bacteria</taxon>
        <taxon>Pseudomonadati</taxon>
        <taxon>Bacteroidota</taxon>
        <taxon>Flavobacteriia</taxon>
        <taxon>Flavobacteriales</taxon>
        <taxon>Flavobacteriaceae</taxon>
        <taxon>Tenacibaculum</taxon>
    </lineage>
</organism>
<evidence type="ECO:0000259" key="1">
    <source>
        <dbReference type="PROSITE" id="PS51352"/>
    </source>
</evidence>
<dbReference type="Pfam" id="PF13905">
    <property type="entry name" value="Thioredoxin_8"/>
    <property type="match status" value="1"/>
</dbReference>
<gene>
    <name evidence="2" type="ORF">BA195_05660</name>
</gene>
<dbReference type="OrthoDB" id="1098640at2"/>